<name>A0A5C8HM13_9MICO</name>
<accession>A0A5C8HM13</accession>
<keyword evidence="3" id="KW-0812">Transmembrane</keyword>
<keyword evidence="3" id="KW-1133">Transmembrane helix</keyword>
<feature type="region of interest" description="Disordered" evidence="2">
    <location>
        <begin position="294"/>
        <end position="320"/>
    </location>
</feature>
<gene>
    <name evidence="4" type="ORF">FVP60_07205</name>
</gene>
<organism evidence="4 5">
    <name type="scientific">Microbacterium mitrae</name>
    <dbReference type="NCBI Taxonomy" id="664640"/>
    <lineage>
        <taxon>Bacteria</taxon>
        <taxon>Bacillati</taxon>
        <taxon>Actinomycetota</taxon>
        <taxon>Actinomycetes</taxon>
        <taxon>Micrococcales</taxon>
        <taxon>Microbacteriaceae</taxon>
        <taxon>Microbacterium</taxon>
    </lineage>
</organism>
<dbReference type="EMBL" id="VRSW01000002">
    <property type="protein sequence ID" value="TXK04477.1"/>
    <property type="molecule type" value="Genomic_DNA"/>
</dbReference>
<evidence type="ECO:0000256" key="1">
    <source>
        <dbReference type="SAM" id="Coils"/>
    </source>
</evidence>
<feature type="coiled-coil region" evidence="1">
    <location>
        <begin position="69"/>
        <end position="150"/>
    </location>
</feature>
<dbReference type="OrthoDB" id="5126350at2"/>
<evidence type="ECO:0000313" key="5">
    <source>
        <dbReference type="Proteomes" id="UP000321196"/>
    </source>
</evidence>
<reference evidence="4 5" key="1">
    <citation type="submission" date="2019-08" db="EMBL/GenBank/DDBJ databases">
        <authorList>
            <person name="Dong K."/>
        </authorList>
    </citation>
    <scope>NUCLEOTIDE SEQUENCE [LARGE SCALE GENOMIC DNA]</scope>
    <source>
        <strain evidence="4 5">M4-8</strain>
    </source>
</reference>
<keyword evidence="1" id="KW-0175">Coiled coil</keyword>
<proteinExistence type="predicted"/>
<keyword evidence="5" id="KW-1185">Reference proteome</keyword>
<keyword evidence="3" id="KW-0472">Membrane</keyword>
<protein>
    <submittedName>
        <fullName evidence="4">Large exoprotein</fullName>
    </submittedName>
</protein>
<feature type="transmembrane region" description="Helical" evidence="3">
    <location>
        <begin position="180"/>
        <end position="197"/>
    </location>
</feature>
<evidence type="ECO:0000256" key="3">
    <source>
        <dbReference type="SAM" id="Phobius"/>
    </source>
</evidence>
<feature type="transmembrane region" description="Helical" evidence="3">
    <location>
        <begin position="203"/>
        <end position="219"/>
    </location>
</feature>
<dbReference type="Proteomes" id="UP000321196">
    <property type="component" value="Unassembled WGS sequence"/>
</dbReference>
<sequence>MEGQVLGGGVVVLIAAALWLVYLLPSWYSRHQYNATERNAVRLSQALRILAETSDQPEELRVDLRTRSARRQTKLARQAEAERQSLEEVAARAEADRVREEVEFEKERVRNSALEAREQRRADEVAQRELAKARAEAQRARASADAAAEHQRLRAELLAARNAPAVIAARQARARRSVRLAALSIVVIGIAALTFGIVFTQVMLAVVGVLAGVVGVAVLQRMSRVARRALPTVVAPVVVEAPRKRVSVLHDEPAPKWTPRTLPQPLTTVAGSRAAAAQDAQDAREALRRAALEEAARQKAAEQAPVRIDTARPAAAAPAMDDAAIEAHVRQLLASRAAS</sequence>
<evidence type="ECO:0000313" key="4">
    <source>
        <dbReference type="EMBL" id="TXK04477.1"/>
    </source>
</evidence>
<dbReference type="RefSeq" id="WP_147825612.1">
    <property type="nucleotide sequence ID" value="NZ_BAAARG010000002.1"/>
</dbReference>
<evidence type="ECO:0000256" key="2">
    <source>
        <dbReference type="SAM" id="MobiDB-lite"/>
    </source>
</evidence>
<feature type="compositionally biased region" description="Low complexity" evidence="2">
    <location>
        <begin position="311"/>
        <end position="320"/>
    </location>
</feature>
<dbReference type="AlphaFoldDB" id="A0A5C8HM13"/>
<feature type="transmembrane region" description="Helical" evidence="3">
    <location>
        <begin position="6"/>
        <end position="24"/>
    </location>
</feature>
<comment type="caution">
    <text evidence="4">The sequence shown here is derived from an EMBL/GenBank/DDBJ whole genome shotgun (WGS) entry which is preliminary data.</text>
</comment>